<proteinExistence type="predicted"/>
<keyword evidence="1" id="KW-0175">Coiled coil</keyword>
<feature type="coiled-coil region" evidence="1">
    <location>
        <begin position="76"/>
        <end position="103"/>
    </location>
</feature>
<evidence type="ECO:0000256" key="2">
    <source>
        <dbReference type="SAM" id="MobiDB-lite"/>
    </source>
</evidence>
<dbReference type="EMBL" id="CP058905">
    <property type="protein sequence ID" value="QLK00806.1"/>
    <property type="molecule type" value="Genomic_DNA"/>
</dbReference>
<dbReference type="AlphaFoldDB" id="A0A7D6GGD2"/>
<reference evidence="3" key="1">
    <citation type="submission" date="2020-08" db="EMBL/GenBank/DDBJ databases">
        <title>A bifunctional nitrone conjugated secondary metabolite targeting the ribosome.</title>
        <authorList>
            <person name="Limbrick E.M."/>
            <person name="Graf M."/>
            <person name="Derewacz D.K."/>
            <person name="Nguyen F."/>
            <person name="Spraggins J.M."/>
            <person name="Wieland M."/>
            <person name="Ynigez-Gutierrez A.E."/>
            <person name="Reisman B.J."/>
            <person name="Zinshteyn B."/>
            <person name="McCulloch K."/>
            <person name="Iverson T.M."/>
            <person name="Green R."/>
            <person name="Wilson D.N."/>
            <person name="Bachmann B.O."/>
        </authorList>
    </citation>
    <scope>NUCLEOTIDE SEQUENCE</scope>
    <source>
        <strain evidence="3">Africana</strain>
    </source>
</reference>
<sequence length="176" mass="18858">MRFSVVEFGYDRRQVDSCLDELAVRLSRLAARAEGAASGRDWDRIRDETTHLCALVERGPEPATGADGARTAVGDAAEAAEILARARFELDAAREEARHVRERAYAEALRARRDVEAALAARRRREARIDEILAGPVVAADTPTAAAALPNGGAPTSRVAAGVDVESPGEWGTRLA</sequence>
<protein>
    <submittedName>
        <fullName evidence="3">ATPase</fullName>
    </submittedName>
</protein>
<name>A0A7D6GGD2_9ACTN</name>
<accession>A0A7D6GGD2</accession>
<evidence type="ECO:0000313" key="3">
    <source>
        <dbReference type="EMBL" id="QLK00806.1"/>
    </source>
</evidence>
<feature type="region of interest" description="Disordered" evidence="2">
    <location>
        <begin position="149"/>
        <end position="176"/>
    </location>
</feature>
<gene>
    <name evidence="3" type="ORF">HZU44_12930</name>
</gene>
<organism evidence="3">
    <name type="scientific">Micromonospora carbonacea</name>
    <dbReference type="NCBI Taxonomy" id="47853"/>
    <lineage>
        <taxon>Bacteria</taxon>
        <taxon>Bacillati</taxon>
        <taxon>Actinomycetota</taxon>
        <taxon>Actinomycetes</taxon>
        <taxon>Micromonosporales</taxon>
        <taxon>Micromonosporaceae</taxon>
        <taxon>Micromonospora</taxon>
    </lineage>
</organism>
<evidence type="ECO:0000256" key="1">
    <source>
        <dbReference type="SAM" id="Coils"/>
    </source>
</evidence>